<evidence type="ECO:0000313" key="3">
    <source>
        <dbReference type="EMBL" id="SFN34651.1"/>
    </source>
</evidence>
<organism evidence="3 4">
    <name type="scientific">Pseudonocardia ammonioxydans</name>
    <dbReference type="NCBI Taxonomy" id="260086"/>
    <lineage>
        <taxon>Bacteria</taxon>
        <taxon>Bacillati</taxon>
        <taxon>Actinomycetota</taxon>
        <taxon>Actinomycetes</taxon>
        <taxon>Pseudonocardiales</taxon>
        <taxon>Pseudonocardiaceae</taxon>
        <taxon>Pseudonocardia</taxon>
    </lineage>
</organism>
<dbReference type="EMBL" id="FOUY01000013">
    <property type="protein sequence ID" value="SFN34651.1"/>
    <property type="molecule type" value="Genomic_DNA"/>
</dbReference>
<evidence type="ECO:0000259" key="1">
    <source>
        <dbReference type="Pfam" id="PF07905"/>
    </source>
</evidence>
<reference evidence="3 4" key="1">
    <citation type="submission" date="2016-10" db="EMBL/GenBank/DDBJ databases">
        <authorList>
            <person name="de Groot N.N."/>
        </authorList>
    </citation>
    <scope>NUCLEOTIDE SEQUENCE [LARGE SCALE GENOMIC DNA]</scope>
    <source>
        <strain evidence="3 4">CGMCC 4.1877</strain>
    </source>
</reference>
<dbReference type="InterPro" id="IPR012914">
    <property type="entry name" value="PucR_dom"/>
</dbReference>
<feature type="domain" description="CdaR GGDEF-like" evidence="2">
    <location>
        <begin position="269"/>
        <end position="379"/>
    </location>
</feature>
<dbReference type="PANTHER" id="PTHR33744:SF1">
    <property type="entry name" value="DNA-BINDING TRANSCRIPTIONAL ACTIVATOR ADER"/>
    <property type="match status" value="1"/>
</dbReference>
<dbReference type="InterPro" id="IPR042070">
    <property type="entry name" value="PucR_C-HTH_sf"/>
</dbReference>
<name>A0A1I4Y9B7_PSUAM</name>
<evidence type="ECO:0000313" key="4">
    <source>
        <dbReference type="Proteomes" id="UP000199614"/>
    </source>
</evidence>
<accession>A0A1I4Y9B7</accession>
<dbReference type="AlphaFoldDB" id="A0A1I4Y9B7"/>
<dbReference type="STRING" id="260086.SAMN05216207_101322"/>
<dbReference type="Pfam" id="PF07905">
    <property type="entry name" value="PucR"/>
    <property type="match status" value="1"/>
</dbReference>
<dbReference type="RefSeq" id="WP_177238473.1">
    <property type="nucleotide sequence ID" value="NZ_FOUY01000013.1"/>
</dbReference>
<sequence length="516" mass="53862">MPIPLRDVLDEPLLAEADPCVVAGAGSGDALERAVSWVHTSEVLHIATLLRGGELLLVGGVVLRDADAERRRRYVRNLAARAVTALAVECGTGLAGIPAEMCEVADEVGLPLIELRRVVRFVDLCRAVNGQLANRSVRRLQAGDRISHALVEALSGGADLTELLAVLADQVASDVELNGLDGATIASAVAPQDRDGPGLGEGGLSAPVVVSGLTMAVLTISPRRAADVTVLEVALEKAPEVLALELLRSRPPSALDHAAHDLLGLAVAGDPDPARFAELGHTLGFDPDAGVVALVADLPAPASAGAVEAVLGTRARTVVAQVRDGRLLGVVAVHDEPGRAALLDDLGRGIPAVDTRVVVGPLAHRLAGVPRSLHEALTVHGIDRAGPQVVDSADYAVESLLLRLDDDAVADFIADQLGDLLDDARRDRGLVSTLSTYVRHWGRKVDTARDLHLGRQGLYRRLDTILGIIGRIRPGSARVGAVVVATELEIARRRLAGSGAGPVPSRLSGRNRLPPA</sequence>
<proteinExistence type="predicted"/>
<dbReference type="PANTHER" id="PTHR33744">
    <property type="entry name" value="CARBOHYDRATE DIACID REGULATOR"/>
    <property type="match status" value="1"/>
</dbReference>
<dbReference type="Pfam" id="PF17853">
    <property type="entry name" value="GGDEF_2"/>
    <property type="match status" value="1"/>
</dbReference>
<evidence type="ECO:0000259" key="2">
    <source>
        <dbReference type="Pfam" id="PF17853"/>
    </source>
</evidence>
<keyword evidence="4" id="KW-1185">Reference proteome</keyword>
<gene>
    <name evidence="3" type="ORF">SAMN05216207_101322</name>
</gene>
<dbReference type="Gene3D" id="1.10.10.2840">
    <property type="entry name" value="PucR C-terminal helix-turn-helix domain"/>
    <property type="match status" value="1"/>
</dbReference>
<protein>
    <submittedName>
        <fullName evidence="3">Transcriptional regulator, CdaR family</fullName>
    </submittedName>
</protein>
<dbReference type="InterPro" id="IPR041522">
    <property type="entry name" value="CdaR_GGDEF"/>
</dbReference>
<dbReference type="Proteomes" id="UP000199614">
    <property type="component" value="Unassembled WGS sequence"/>
</dbReference>
<dbReference type="InterPro" id="IPR051448">
    <property type="entry name" value="CdaR-like_regulators"/>
</dbReference>
<feature type="domain" description="Purine catabolism PurC-like" evidence="1">
    <location>
        <begin position="7"/>
        <end position="131"/>
    </location>
</feature>